<keyword evidence="2" id="KW-1185">Reference proteome</keyword>
<dbReference type="Proteomes" id="UP000296049">
    <property type="component" value="Unassembled WGS sequence"/>
</dbReference>
<proteinExistence type="predicted"/>
<reference evidence="2" key="1">
    <citation type="journal article" date="2013" name="Nat. Genet.">
        <title>The duck genome and transcriptome provide insight into an avian influenza virus reservoir species.</title>
        <authorList>
            <person name="Huang Y."/>
            <person name="Li Y."/>
            <person name="Burt D.W."/>
            <person name="Chen H."/>
            <person name="Zhang Y."/>
            <person name="Qian W."/>
            <person name="Kim H."/>
            <person name="Gan S."/>
            <person name="Zhao Y."/>
            <person name="Li J."/>
            <person name="Yi K."/>
            <person name="Feng H."/>
            <person name="Zhu P."/>
            <person name="Li B."/>
            <person name="Liu Q."/>
            <person name="Fairley S."/>
            <person name="Magor K.E."/>
            <person name="Du Z."/>
            <person name="Hu X."/>
            <person name="Goodman L."/>
            <person name="Tafer H."/>
            <person name="Vignal A."/>
            <person name="Lee T."/>
            <person name="Kim K.W."/>
            <person name="Sheng Z."/>
            <person name="An Y."/>
            <person name="Searle S."/>
            <person name="Herrero J."/>
            <person name="Groenen M.A."/>
            <person name="Crooijmans R.P."/>
            <person name="Faraut T."/>
            <person name="Cai Q."/>
            <person name="Webster R.G."/>
            <person name="Aldridge J.R."/>
            <person name="Warren W.C."/>
            <person name="Bartschat S."/>
            <person name="Kehr S."/>
            <person name="Marz M."/>
            <person name="Stadler P.F."/>
            <person name="Smith J."/>
            <person name="Kraus R.H."/>
            <person name="Zhao Y."/>
            <person name="Ren L."/>
            <person name="Fei J."/>
            <person name="Morisson M."/>
            <person name="Kaiser P."/>
            <person name="Griffin D.K."/>
            <person name="Rao M."/>
            <person name="Pitel F."/>
            <person name="Wang J."/>
            <person name="Li N."/>
        </authorList>
    </citation>
    <scope>NUCLEOTIDE SEQUENCE [LARGE SCALE GENOMIC DNA]</scope>
</reference>
<name>R0KF55_ANAPL</name>
<accession>R0KF55</accession>
<protein>
    <submittedName>
        <fullName evidence="1">Uncharacterized protein</fullName>
    </submittedName>
</protein>
<evidence type="ECO:0000313" key="2">
    <source>
        <dbReference type="Proteomes" id="UP000296049"/>
    </source>
</evidence>
<evidence type="ECO:0000313" key="1">
    <source>
        <dbReference type="EMBL" id="EOB09056.1"/>
    </source>
</evidence>
<gene>
    <name evidence="1" type="ORF">Anapl_10588</name>
</gene>
<organism evidence="1 2">
    <name type="scientific">Anas platyrhynchos</name>
    <name type="common">Mallard</name>
    <name type="synonym">Anas boschas</name>
    <dbReference type="NCBI Taxonomy" id="8839"/>
    <lineage>
        <taxon>Eukaryota</taxon>
        <taxon>Metazoa</taxon>
        <taxon>Chordata</taxon>
        <taxon>Craniata</taxon>
        <taxon>Vertebrata</taxon>
        <taxon>Euteleostomi</taxon>
        <taxon>Archelosauria</taxon>
        <taxon>Archosauria</taxon>
        <taxon>Dinosauria</taxon>
        <taxon>Saurischia</taxon>
        <taxon>Theropoda</taxon>
        <taxon>Coelurosauria</taxon>
        <taxon>Aves</taxon>
        <taxon>Neognathae</taxon>
        <taxon>Galloanserae</taxon>
        <taxon>Anseriformes</taxon>
        <taxon>Anatidae</taxon>
        <taxon>Anatinae</taxon>
        <taxon>Anas</taxon>
    </lineage>
</organism>
<sequence length="356" mass="39224">MPRRYQRLPAEGFQTCAQPGQVPARLPGGEVSQNLRSTSGFSSFFLPDKKIARARALPGKHQEQRRNWGFDEEHVHTHSRQHPGEELNVAIQKSHVKGFSDLLISRKAQKFAEEDAACRDESAKTSLEALRLIFRVVPRGRRNLKARSLDSYASRSRAPEQIWCANGTADAVLSQHSFGQKSLGKVKKKRVYTCLEVQAGVRVRLCCGATWDSITTCKSMLLHTSTDSKQTRKAGTGLHCKLLKHFTKFPTGTAFLTLHSLATSTATSAPAFTEDLQDKKAPLQGRVIAAQATKECTQNTLSALAIPSCCHSPLQPPAADVIGNGLPSPQQQQRDCNTGSRQLCYTLLQRHPNCSI</sequence>
<dbReference type="AlphaFoldDB" id="R0KF55"/>
<dbReference type="EMBL" id="KB742395">
    <property type="protein sequence ID" value="EOB09056.1"/>
    <property type="molecule type" value="Genomic_DNA"/>
</dbReference>